<feature type="compositionally biased region" description="Polar residues" evidence="6">
    <location>
        <begin position="611"/>
        <end position="622"/>
    </location>
</feature>
<feature type="transmembrane region" description="Helical" evidence="7">
    <location>
        <begin position="278"/>
        <end position="299"/>
    </location>
</feature>
<feature type="compositionally biased region" description="Acidic residues" evidence="6">
    <location>
        <begin position="85"/>
        <end position="97"/>
    </location>
</feature>
<dbReference type="PANTHER" id="PTHR48020">
    <property type="entry name" value="PROTON MYO-INOSITOL COTRANSPORTER"/>
    <property type="match status" value="1"/>
</dbReference>
<dbReference type="GO" id="GO:0022857">
    <property type="term" value="F:transmembrane transporter activity"/>
    <property type="evidence" value="ECO:0007669"/>
    <property type="project" value="InterPro"/>
</dbReference>
<accession>A0A0G4FFA5</accession>
<evidence type="ECO:0000256" key="7">
    <source>
        <dbReference type="SAM" id="Phobius"/>
    </source>
</evidence>
<keyword evidence="4 7" id="KW-1133">Transmembrane helix</keyword>
<feature type="compositionally biased region" description="Low complexity" evidence="6">
    <location>
        <begin position="13"/>
        <end position="23"/>
    </location>
</feature>
<dbReference type="PANTHER" id="PTHR48020:SF12">
    <property type="entry name" value="PROTON MYO-INOSITOL COTRANSPORTER"/>
    <property type="match status" value="1"/>
</dbReference>
<evidence type="ECO:0000256" key="3">
    <source>
        <dbReference type="ARBA" id="ARBA00022692"/>
    </source>
</evidence>
<feature type="compositionally biased region" description="Low complexity" evidence="6">
    <location>
        <begin position="455"/>
        <end position="465"/>
    </location>
</feature>
<keyword evidence="2" id="KW-0813">Transport</keyword>
<dbReference type="Gene3D" id="1.20.1250.20">
    <property type="entry name" value="MFS general substrate transporter like domains"/>
    <property type="match status" value="1"/>
</dbReference>
<reference evidence="8" key="1">
    <citation type="submission" date="2014-11" db="EMBL/GenBank/DDBJ databases">
        <authorList>
            <person name="Otto D Thomas"/>
            <person name="Naeem Raeece"/>
        </authorList>
    </citation>
    <scope>NUCLEOTIDE SEQUENCE</scope>
</reference>
<dbReference type="InterPro" id="IPR036259">
    <property type="entry name" value="MFS_trans_sf"/>
</dbReference>
<evidence type="ECO:0000256" key="2">
    <source>
        <dbReference type="ARBA" id="ARBA00022448"/>
    </source>
</evidence>
<feature type="compositionally biased region" description="Acidic residues" evidence="6">
    <location>
        <begin position="1"/>
        <end position="12"/>
    </location>
</feature>
<feature type="transmembrane region" description="Helical" evidence="7">
    <location>
        <begin position="325"/>
        <end position="351"/>
    </location>
</feature>
<feature type="transmembrane region" description="Helical" evidence="7">
    <location>
        <begin position="363"/>
        <end position="382"/>
    </location>
</feature>
<evidence type="ECO:0000256" key="6">
    <source>
        <dbReference type="SAM" id="MobiDB-lite"/>
    </source>
</evidence>
<dbReference type="EMBL" id="CDMZ01000326">
    <property type="protein sequence ID" value="CEM11864.1"/>
    <property type="molecule type" value="Genomic_DNA"/>
</dbReference>
<organism evidence="8">
    <name type="scientific">Chromera velia CCMP2878</name>
    <dbReference type="NCBI Taxonomy" id="1169474"/>
    <lineage>
        <taxon>Eukaryota</taxon>
        <taxon>Sar</taxon>
        <taxon>Alveolata</taxon>
        <taxon>Colpodellida</taxon>
        <taxon>Chromeraceae</taxon>
        <taxon>Chromera</taxon>
    </lineage>
</organism>
<comment type="subcellular location">
    <subcellularLocation>
        <location evidence="1">Membrane</location>
    </subcellularLocation>
</comment>
<proteinExistence type="predicted"/>
<dbReference type="VEuPathDB" id="CryptoDB:Cvel_16689"/>
<dbReference type="AlphaFoldDB" id="A0A0G4FFA5"/>
<feature type="transmembrane region" description="Helical" evidence="7">
    <location>
        <begin position="394"/>
        <end position="413"/>
    </location>
</feature>
<feature type="transmembrane region" description="Helical" evidence="7">
    <location>
        <begin position="246"/>
        <end position="266"/>
    </location>
</feature>
<sequence>MEPIPQEEEEAAAIEAEGGNSESDSSDSEEKEKDGETGRSPERQARRKQRQGDGSPVEERRESGETDRSGSGGGVQHREDSRDSFEDEALTDDEPVEAEGGVGGRENTGEEKGGRGRQRGKKKGETSPNGGGGVGAPVVPYPSPSSDDGKERKKHPRTELPVTRLAHAVSPLSRSGSHERAGGGWTPGGSSVQASPAVQQARGLWQYRQQVVVAVGCAFCQNLTAANSVLYYSTDIFRLAGLNCPFTAGVGVGVMKVVGVIASAWLVEGDTWGRRKLLLVGTFGAFVCHLMFVAAFSMLPEHPKSFERLLSEAAGGAGLSQPRGVILVLVTMYLYMFFWNFSWAGLMFVVASEVLPSGVRGQGMGLVVITYWLVSFIMQLTLESSFEVFTKSGTFALYAFLTLLALLFTYTYIPETKGKSLEEITKFFEKRRKRRLLSLFGKRSSQANTHRRGSPHGLSGHFSSSGGNGEARTVTIEMTPAGPPGSSDDGDIRVHGYGHSTTPVKRPPRDPLADPEQSVSPSRPHAQHMYGYTATAARSGESLEREESGSQVYRPAAAGGAGAGVGSRGRSRTSVEGMEMEAGDRENSTQFDDIDLNGSPRSSFPAAPGSANPNSGQHKFMY</sequence>
<gene>
    <name evidence="8" type="ORF">Cvel_16689</name>
</gene>
<dbReference type="InterPro" id="IPR005828">
    <property type="entry name" value="MFS_sugar_transport-like"/>
</dbReference>
<name>A0A0G4FFA5_9ALVE</name>
<keyword evidence="5 7" id="KW-0472">Membrane</keyword>
<dbReference type="Pfam" id="PF00083">
    <property type="entry name" value="Sugar_tr"/>
    <property type="match status" value="1"/>
</dbReference>
<feature type="compositionally biased region" description="Basic and acidic residues" evidence="6">
    <location>
        <begin position="57"/>
        <end position="68"/>
    </location>
</feature>
<evidence type="ECO:0000256" key="1">
    <source>
        <dbReference type="ARBA" id="ARBA00004370"/>
    </source>
</evidence>
<feature type="compositionally biased region" description="Basic and acidic residues" evidence="6">
    <location>
        <begin position="28"/>
        <end position="44"/>
    </location>
</feature>
<evidence type="ECO:0008006" key="9">
    <source>
        <dbReference type="Google" id="ProtNLM"/>
    </source>
</evidence>
<dbReference type="SUPFAM" id="SSF103473">
    <property type="entry name" value="MFS general substrate transporter"/>
    <property type="match status" value="1"/>
</dbReference>
<protein>
    <recommendedName>
        <fullName evidence="9">Major facilitator superfamily (MFS) profile domain-containing protein</fullName>
    </recommendedName>
</protein>
<evidence type="ECO:0000256" key="4">
    <source>
        <dbReference type="ARBA" id="ARBA00022989"/>
    </source>
</evidence>
<feature type="region of interest" description="Disordered" evidence="6">
    <location>
        <begin position="1"/>
        <end position="193"/>
    </location>
</feature>
<feature type="region of interest" description="Disordered" evidence="6">
    <location>
        <begin position="443"/>
        <end position="622"/>
    </location>
</feature>
<keyword evidence="3 7" id="KW-0812">Transmembrane</keyword>
<evidence type="ECO:0000313" key="8">
    <source>
        <dbReference type="EMBL" id="CEM11864.1"/>
    </source>
</evidence>
<evidence type="ECO:0000256" key="5">
    <source>
        <dbReference type="ARBA" id="ARBA00023136"/>
    </source>
</evidence>
<dbReference type="GO" id="GO:0016020">
    <property type="term" value="C:membrane"/>
    <property type="evidence" value="ECO:0007669"/>
    <property type="project" value="UniProtKB-SubCell"/>
</dbReference>
<dbReference type="InterPro" id="IPR050814">
    <property type="entry name" value="Myo-inositol_Transporter"/>
</dbReference>